<evidence type="ECO:0000259" key="1">
    <source>
        <dbReference type="Pfam" id="PF12392"/>
    </source>
</evidence>
<organism evidence="2">
    <name type="scientific">termite gut metagenome</name>
    <dbReference type="NCBI Taxonomy" id="433724"/>
    <lineage>
        <taxon>unclassified sequences</taxon>
        <taxon>metagenomes</taxon>
        <taxon>organismal metagenomes</taxon>
    </lineage>
</organism>
<keyword evidence="2" id="KW-0378">Hydrolase</keyword>
<dbReference type="Pfam" id="PF12392">
    <property type="entry name" value="DUF3656"/>
    <property type="match status" value="1"/>
</dbReference>
<dbReference type="EMBL" id="SNRY01000153">
    <property type="protein sequence ID" value="KAA6345845.1"/>
    <property type="molecule type" value="Genomic_DNA"/>
</dbReference>
<name>A0A5J4SKW8_9ZZZZ</name>
<dbReference type="Pfam" id="PF01136">
    <property type="entry name" value="Peptidase_U32"/>
    <property type="match status" value="1"/>
</dbReference>
<dbReference type="PANTHER" id="PTHR30217">
    <property type="entry name" value="PEPTIDASE U32 FAMILY"/>
    <property type="match status" value="1"/>
</dbReference>
<dbReference type="AlphaFoldDB" id="A0A5J4SKW8"/>
<gene>
    <name evidence="2" type="ORF">EZS27_006620</name>
</gene>
<sequence>MTAGKRRIELISPAKNLACGIEAVNHGADAVYIGASNFGARAAAGNSLEDITTLITYAHLYHVRVYVTMNTILRDDELCEAEDLIWKLYHAGADALIIQDPGITRLHLPCISLHVSTQADNRTPEKVEFWASAGFRQVVLARELSLADIEKTHKACPSVSLEVFVHGALCTCYSGQCYAGQAYSKRSANRGECPQFCRLPFDLVDSEGRMVMENKHLLSLKDLNLSDELEKLMDAGVSSFKIEGRLKDVSYVKNITAFYRRKLDAIFMRRQEYIGASSGVCRFFFTPQPDKSFNRGFTDYFLYGRPENSQSVDTPKSLGEKMGTVKKIQDKCLIVASEKSFHNGDGICYLDEKEQLQGFRVNRAEGNKLYPHEMPEITQGAILYRNYDQEFEHVLSRKSAERKVIVSIILAENNFGFSLTYADKNGNSVTLSLPYEKVRARIPQTESLKVQLGKLGDTPFMVGRIDINFTEDWFIPVSALTAFRRRTVEKLIAARRITFRQETNVMKPTFHPFSQKALTYLGNIYNSQAVSFYRDHGVADISPAYEQKPPEDATLMFCKHCLRYSMGVCPTLQKGISPYKEPFYLRTTNGKRFRLFFDCKNCVMQVMAH</sequence>
<dbReference type="InterPro" id="IPR051454">
    <property type="entry name" value="RNA/ubiquinone_mod_enzymes"/>
</dbReference>
<reference evidence="2" key="1">
    <citation type="submission" date="2019-03" db="EMBL/GenBank/DDBJ databases">
        <title>Single cell metagenomics reveals metabolic interactions within the superorganism composed of flagellate Streblomastix strix and complex community of Bacteroidetes bacteria on its surface.</title>
        <authorList>
            <person name="Treitli S.C."/>
            <person name="Kolisko M."/>
            <person name="Husnik F."/>
            <person name="Keeling P."/>
            <person name="Hampl V."/>
        </authorList>
    </citation>
    <scope>NUCLEOTIDE SEQUENCE</scope>
    <source>
        <strain evidence="2">STM</strain>
    </source>
</reference>
<dbReference type="GO" id="GO:0008233">
    <property type="term" value="F:peptidase activity"/>
    <property type="evidence" value="ECO:0007669"/>
    <property type="project" value="UniProtKB-KW"/>
</dbReference>
<keyword evidence="2" id="KW-0645">Protease</keyword>
<dbReference type="PANTHER" id="PTHR30217:SF10">
    <property type="entry name" value="23S RRNA 5-HYDROXYCYTIDINE C2501 SYNTHASE"/>
    <property type="match status" value="1"/>
</dbReference>
<proteinExistence type="predicted"/>
<dbReference type="GO" id="GO:0006508">
    <property type="term" value="P:proteolysis"/>
    <property type="evidence" value="ECO:0007669"/>
    <property type="project" value="UniProtKB-KW"/>
</dbReference>
<dbReference type="EC" id="3.4.-.-" evidence="2"/>
<protein>
    <submittedName>
        <fullName evidence="2">Putative protease YdcP</fullName>
        <ecNumber evidence="2">3.4.-.-</ecNumber>
    </submittedName>
</protein>
<evidence type="ECO:0000313" key="2">
    <source>
        <dbReference type="EMBL" id="KAA6345845.1"/>
    </source>
</evidence>
<dbReference type="InterPro" id="IPR020988">
    <property type="entry name" value="Pept_U32_collagenase"/>
</dbReference>
<comment type="caution">
    <text evidence="2">The sequence shown here is derived from an EMBL/GenBank/DDBJ whole genome shotgun (WGS) entry which is preliminary data.</text>
</comment>
<feature type="domain" description="Peptidase U32 collagenase" evidence="1">
    <location>
        <begin position="383"/>
        <end position="495"/>
    </location>
</feature>
<accession>A0A5J4SKW8</accession>
<dbReference type="InterPro" id="IPR001539">
    <property type="entry name" value="Peptidase_U32"/>
</dbReference>